<comment type="caution">
    <text evidence="2">The sequence shown here is derived from an EMBL/GenBank/DDBJ whole genome shotgun (WGS) entry which is preliminary data.</text>
</comment>
<sequence length="172" mass="19585">MTWEDEFRRRMEKFHPNSSEVDIGVPISIKIRPTGGCFHRQCSPMAYRIIDEYLKSHPSSDYEFVEHESGPELLVYLAFVTAGISFAANIINLVTAIIKARSEGIHRGDHRDAPLELIVRSFDENGKLREEKALTIDSWQNVSEDLIERALLTTTSKMIPKKKGKKSVAIKK</sequence>
<dbReference type="AlphaFoldDB" id="A0A645A1X6"/>
<gene>
    <name evidence="2" type="ORF">SDC9_92949</name>
</gene>
<dbReference type="EMBL" id="VSSQ01011204">
    <property type="protein sequence ID" value="MPM46251.1"/>
    <property type="molecule type" value="Genomic_DNA"/>
</dbReference>
<keyword evidence="1" id="KW-0812">Transmembrane</keyword>
<protein>
    <submittedName>
        <fullName evidence="2">Uncharacterized protein</fullName>
    </submittedName>
</protein>
<keyword evidence="1" id="KW-1133">Transmembrane helix</keyword>
<accession>A0A645A1X6</accession>
<proteinExistence type="predicted"/>
<evidence type="ECO:0000256" key="1">
    <source>
        <dbReference type="SAM" id="Phobius"/>
    </source>
</evidence>
<keyword evidence="1" id="KW-0472">Membrane</keyword>
<evidence type="ECO:0000313" key="2">
    <source>
        <dbReference type="EMBL" id="MPM46251.1"/>
    </source>
</evidence>
<name>A0A645A1X6_9ZZZZ</name>
<organism evidence="2">
    <name type="scientific">bioreactor metagenome</name>
    <dbReference type="NCBI Taxonomy" id="1076179"/>
    <lineage>
        <taxon>unclassified sequences</taxon>
        <taxon>metagenomes</taxon>
        <taxon>ecological metagenomes</taxon>
    </lineage>
</organism>
<feature type="transmembrane region" description="Helical" evidence="1">
    <location>
        <begin position="73"/>
        <end position="98"/>
    </location>
</feature>
<reference evidence="2" key="1">
    <citation type="submission" date="2019-08" db="EMBL/GenBank/DDBJ databases">
        <authorList>
            <person name="Kucharzyk K."/>
            <person name="Murdoch R.W."/>
            <person name="Higgins S."/>
            <person name="Loffler F."/>
        </authorList>
    </citation>
    <scope>NUCLEOTIDE SEQUENCE</scope>
</reference>